<proteinExistence type="predicted"/>
<gene>
    <name evidence="1" type="ORF">AmaxDRAFT_3202</name>
</gene>
<accession>B5W354</accession>
<protein>
    <submittedName>
        <fullName evidence="1">Uncharacterized protein</fullName>
    </submittedName>
</protein>
<dbReference type="Proteomes" id="UP000004061">
    <property type="component" value="Unassembled WGS sequence"/>
</dbReference>
<keyword evidence="2" id="KW-1185">Reference proteome</keyword>
<organism evidence="1 2">
    <name type="scientific">Limnospira maxima CS-328</name>
    <dbReference type="NCBI Taxonomy" id="513049"/>
    <lineage>
        <taxon>Bacteria</taxon>
        <taxon>Bacillati</taxon>
        <taxon>Cyanobacteriota</taxon>
        <taxon>Cyanophyceae</taxon>
        <taxon>Oscillatoriophycideae</taxon>
        <taxon>Oscillatoriales</taxon>
        <taxon>Sirenicapillariaceae</taxon>
        <taxon>Limnospira</taxon>
    </lineage>
</organism>
<dbReference type="RefSeq" id="WP_006623251.1">
    <property type="nucleotide sequence ID" value="NZ_ABYK01000023.1"/>
</dbReference>
<sequence>MVLQWQPLEFIILKTMYKPESERDPIGAAVTAGLGAGVATSFAVSQGQSPWVALGITAFSVVVAMLCDRAGLV</sequence>
<dbReference type="AlphaFoldDB" id="B5W354"/>
<dbReference type="EMBL" id="ABYK01000023">
    <property type="protein sequence ID" value="EDZ94134.1"/>
    <property type="molecule type" value="Genomic_DNA"/>
</dbReference>
<comment type="caution">
    <text evidence="1">The sequence shown here is derived from an EMBL/GenBank/DDBJ whole genome shotgun (WGS) entry which is preliminary data.</text>
</comment>
<evidence type="ECO:0000313" key="1">
    <source>
        <dbReference type="EMBL" id="EDZ94134.1"/>
    </source>
</evidence>
<name>B5W354_LIMMA</name>
<reference evidence="1 2" key="1">
    <citation type="journal article" date="2011" name="Appl. Environ. Microbiol.">
        <title>Contribution of a Sodium Ion Gradient to Energy Conservation during Fermentation in the Cyanobacterium Arthrospira (Spirulina) maxima CS-328.</title>
        <authorList>
            <person name="Carrieri D."/>
            <person name="Ananyev G."/>
            <person name="Lenz O."/>
            <person name="Bryant D.A."/>
            <person name="Dismukes G.C."/>
        </authorList>
    </citation>
    <scope>NUCLEOTIDE SEQUENCE [LARGE SCALE GENOMIC DNA]</scope>
    <source>
        <strain evidence="1 2">CS-328</strain>
    </source>
</reference>
<evidence type="ECO:0000313" key="2">
    <source>
        <dbReference type="Proteomes" id="UP000004061"/>
    </source>
</evidence>